<feature type="transmembrane region" description="Helical" evidence="1">
    <location>
        <begin position="235"/>
        <end position="254"/>
    </location>
</feature>
<dbReference type="OrthoDB" id="4227384at2759"/>
<organism evidence="2 3">
    <name type="scientific">Talaromyces rugulosus</name>
    <name type="common">Penicillium rugulosum</name>
    <dbReference type="NCBI Taxonomy" id="121627"/>
    <lineage>
        <taxon>Eukaryota</taxon>
        <taxon>Fungi</taxon>
        <taxon>Dikarya</taxon>
        <taxon>Ascomycota</taxon>
        <taxon>Pezizomycotina</taxon>
        <taxon>Eurotiomycetes</taxon>
        <taxon>Eurotiomycetidae</taxon>
        <taxon>Eurotiales</taxon>
        <taxon>Trichocomaceae</taxon>
        <taxon>Talaromyces</taxon>
        <taxon>Talaromyces sect. Islandici</taxon>
    </lineage>
</organism>
<dbReference type="RefSeq" id="XP_035339462.1">
    <property type="nucleotide sequence ID" value="XM_035483569.1"/>
</dbReference>
<dbReference type="EMBL" id="CP055898">
    <property type="protein sequence ID" value="QKX53283.1"/>
    <property type="molecule type" value="Genomic_DNA"/>
</dbReference>
<sequence>MATRGEMSYIPLEALAQDNNNDAEEEQLHRKRRNLWHRIDTASVWASFLGFPLLLLAVTLLALFWYESLKAIDGAEPQIYWVCVVNAGWVTRLVTVCTTSIRMVMAFQAGLATAMVAGIVLETKSVSLLQSPFYSILWAVKIAFSNLWTSTNFRPHLSRFIYVLVLTEVLVITASQFLSTIFLSDFVNGSFTQCVLSPGNTSSTNNNWGILTLDPRSQWETFHPPADTLGVDDTITFFLAVLPNLLTLCVNYNYTADSGVSLSRKIANFGNAHTTHIDLFQDTLITTASPALAVQALLTRIY</sequence>
<feature type="transmembrane region" description="Helical" evidence="1">
    <location>
        <begin position="133"/>
        <end position="149"/>
    </location>
</feature>
<reference evidence="3" key="1">
    <citation type="submission" date="2020-06" db="EMBL/GenBank/DDBJ databases">
        <title>A chromosome-scale genome assembly of Talaromyces rugulosus W13939.</title>
        <authorList>
            <person name="Wang B."/>
            <person name="Guo L."/>
            <person name="Ye K."/>
            <person name="Wang L."/>
        </authorList>
    </citation>
    <scope>NUCLEOTIDE SEQUENCE [LARGE SCALE GENOMIC DNA]</scope>
    <source>
        <strain evidence="3">W13939</strain>
    </source>
</reference>
<keyword evidence="1" id="KW-0472">Membrane</keyword>
<name>A0A7H8QJB3_TALRU</name>
<evidence type="ECO:0000256" key="1">
    <source>
        <dbReference type="SAM" id="Phobius"/>
    </source>
</evidence>
<protein>
    <recommendedName>
        <fullName evidence="4">Transmembrane protein</fullName>
    </recommendedName>
</protein>
<dbReference type="GeneID" id="55987874"/>
<keyword evidence="3" id="KW-1185">Reference proteome</keyword>
<gene>
    <name evidence="2" type="ORF">TRUGW13939_00361</name>
</gene>
<accession>A0A7H8QJB3</accession>
<evidence type="ECO:0000313" key="2">
    <source>
        <dbReference type="EMBL" id="QKX53283.1"/>
    </source>
</evidence>
<keyword evidence="1" id="KW-0812">Transmembrane</keyword>
<proteinExistence type="predicted"/>
<dbReference type="AlphaFoldDB" id="A0A7H8QJB3"/>
<dbReference type="Proteomes" id="UP000509510">
    <property type="component" value="Chromosome I"/>
</dbReference>
<feature type="transmembrane region" description="Helical" evidence="1">
    <location>
        <begin position="42"/>
        <end position="66"/>
    </location>
</feature>
<evidence type="ECO:0000313" key="3">
    <source>
        <dbReference type="Proteomes" id="UP000509510"/>
    </source>
</evidence>
<dbReference type="KEGG" id="trg:TRUGW13939_00361"/>
<keyword evidence="1" id="KW-1133">Transmembrane helix</keyword>
<feature type="transmembrane region" description="Helical" evidence="1">
    <location>
        <begin position="78"/>
        <end position="96"/>
    </location>
</feature>
<evidence type="ECO:0008006" key="4">
    <source>
        <dbReference type="Google" id="ProtNLM"/>
    </source>
</evidence>
<feature type="transmembrane region" description="Helical" evidence="1">
    <location>
        <begin position="103"/>
        <end position="121"/>
    </location>
</feature>
<feature type="transmembrane region" description="Helical" evidence="1">
    <location>
        <begin position="161"/>
        <end position="183"/>
    </location>
</feature>